<dbReference type="EMBL" id="LGRX02001741">
    <property type="protein sequence ID" value="KAK3285606.1"/>
    <property type="molecule type" value="Genomic_DNA"/>
</dbReference>
<reference evidence="1 2" key="1">
    <citation type="journal article" date="2015" name="Genome Biol. Evol.">
        <title>Comparative Genomics of a Bacterivorous Green Alga Reveals Evolutionary Causalities and Consequences of Phago-Mixotrophic Mode of Nutrition.</title>
        <authorList>
            <person name="Burns J.A."/>
            <person name="Paasch A."/>
            <person name="Narechania A."/>
            <person name="Kim E."/>
        </authorList>
    </citation>
    <scope>NUCLEOTIDE SEQUENCE [LARGE SCALE GENOMIC DNA]</scope>
    <source>
        <strain evidence="1 2">PLY_AMNH</strain>
    </source>
</reference>
<sequence>MSLVPPMKLKNCFDEAPTHKKIYEYLSKHNLERVVEDMVAFVIFHKPDKPWAFLADYYERILPKVRLGWCPGTALKEFDDSGGAKNKDNGASVLTDPKKYQEYLDLNDVFRVFEEAMRNLATSQPPDPYEKVLEFLKEQAKNTNANLPTG</sequence>
<dbReference type="CDD" id="cd22961">
    <property type="entry name" value="DD_TEX55-like"/>
    <property type="match status" value="1"/>
</dbReference>
<dbReference type="Proteomes" id="UP001190700">
    <property type="component" value="Unassembled WGS sequence"/>
</dbReference>
<accession>A0AAE0GY88</accession>
<evidence type="ECO:0000313" key="2">
    <source>
        <dbReference type="Proteomes" id="UP001190700"/>
    </source>
</evidence>
<dbReference type="AlphaFoldDB" id="A0AAE0GY88"/>
<dbReference type="SUPFAM" id="SSF47391">
    <property type="entry name" value="Dimerization-anchoring domain of cAMP-dependent PK regulatory subunit"/>
    <property type="match status" value="1"/>
</dbReference>
<comment type="caution">
    <text evidence="1">The sequence shown here is derived from an EMBL/GenBank/DDBJ whole genome shotgun (WGS) entry which is preliminary data.</text>
</comment>
<keyword evidence="2" id="KW-1185">Reference proteome</keyword>
<name>A0AAE0GY88_9CHLO</name>
<dbReference type="Gene3D" id="1.20.890.10">
    <property type="entry name" value="cAMP-dependent protein kinase regulatory subunit, dimerization-anchoring domain"/>
    <property type="match status" value="1"/>
</dbReference>
<gene>
    <name evidence="1" type="ORF">CYMTET_6799</name>
</gene>
<proteinExistence type="predicted"/>
<organism evidence="1 2">
    <name type="scientific">Cymbomonas tetramitiformis</name>
    <dbReference type="NCBI Taxonomy" id="36881"/>
    <lineage>
        <taxon>Eukaryota</taxon>
        <taxon>Viridiplantae</taxon>
        <taxon>Chlorophyta</taxon>
        <taxon>Pyramimonadophyceae</taxon>
        <taxon>Pyramimonadales</taxon>
        <taxon>Pyramimonadaceae</taxon>
        <taxon>Cymbomonas</taxon>
    </lineage>
</organism>
<evidence type="ECO:0000313" key="1">
    <source>
        <dbReference type="EMBL" id="KAK3285606.1"/>
    </source>
</evidence>
<protein>
    <submittedName>
        <fullName evidence="1">Uncharacterized protein</fullName>
    </submittedName>
</protein>